<evidence type="ECO:0000313" key="2">
    <source>
        <dbReference type="EMBL" id="KAK4035089.1"/>
    </source>
</evidence>
<protein>
    <submittedName>
        <fullName evidence="2">Uncharacterized protein</fullName>
    </submittedName>
</protein>
<gene>
    <name evidence="2" type="ORF">C8A01DRAFT_38423</name>
</gene>
<dbReference type="InterPro" id="IPR049168">
    <property type="entry name" value="Glyco_hydro_134"/>
</dbReference>
<dbReference type="AlphaFoldDB" id="A0AAN6PBM0"/>
<sequence>MQLSNLLAIVVAATAAAVPMNPVSEVTNVSLTKRADRGSYTVSGLGQRKQAILNAGGNTLDIAIAMLETERMSTDYVYGDAKTADAANFGLFKQNWGMLRVCASRAGFVGQSTSQWNNGAKLNWDIYADVASRWDCQNYYGYDKWFAGHRNGASGLSDPYTEDINNYKTAIQWIQSQVDSNSKYKTDDTRFWVNVTPI</sequence>
<dbReference type="Proteomes" id="UP001303115">
    <property type="component" value="Unassembled WGS sequence"/>
</dbReference>
<evidence type="ECO:0000313" key="3">
    <source>
        <dbReference type="Proteomes" id="UP001303115"/>
    </source>
</evidence>
<organism evidence="2 3">
    <name type="scientific">Parachaetomium inaequale</name>
    <dbReference type="NCBI Taxonomy" id="2588326"/>
    <lineage>
        <taxon>Eukaryota</taxon>
        <taxon>Fungi</taxon>
        <taxon>Dikarya</taxon>
        <taxon>Ascomycota</taxon>
        <taxon>Pezizomycotina</taxon>
        <taxon>Sordariomycetes</taxon>
        <taxon>Sordariomycetidae</taxon>
        <taxon>Sordariales</taxon>
        <taxon>Chaetomiaceae</taxon>
        <taxon>Parachaetomium</taxon>
    </lineage>
</organism>
<keyword evidence="1" id="KW-0732">Signal</keyword>
<evidence type="ECO:0000256" key="1">
    <source>
        <dbReference type="SAM" id="SignalP"/>
    </source>
</evidence>
<reference evidence="3" key="1">
    <citation type="journal article" date="2023" name="Mol. Phylogenet. Evol.">
        <title>Genome-scale phylogeny and comparative genomics of the fungal order Sordariales.</title>
        <authorList>
            <person name="Hensen N."/>
            <person name="Bonometti L."/>
            <person name="Westerberg I."/>
            <person name="Brannstrom I.O."/>
            <person name="Guillou S."/>
            <person name="Cros-Aarteil S."/>
            <person name="Calhoun S."/>
            <person name="Haridas S."/>
            <person name="Kuo A."/>
            <person name="Mondo S."/>
            <person name="Pangilinan J."/>
            <person name="Riley R."/>
            <person name="LaButti K."/>
            <person name="Andreopoulos B."/>
            <person name="Lipzen A."/>
            <person name="Chen C."/>
            <person name="Yan M."/>
            <person name="Daum C."/>
            <person name="Ng V."/>
            <person name="Clum A."/>
            <person name="Steindorff A."/>
            <person name="Ohm R.A."/>
            <person name="Martin F."/>
            <person name="Silar P."/>
            <person name="Natvig D.O."/>
            <person name="Lalanne C."/>
            <person name="Gautier V."/>
            <person name="Ament-Velasquez S.L."/>
            <person name="Kruys A."/>
            <person name="Hutchinson M.I."/>
            <person name="Powell A.J."/>
            <person name="Barry K."/>
            <person name="Miller A.N."/>
            <person name="Grigoriev I.V."/>
            <person name="Debuchy R."/>
            <person name="Gladieux P."/>
            <person name="Hiltunen Thoren M."/>
            <person name="Johannesson H."/>
        </authorList>
    </citation>
    <scope>NUCLEOTIDE SEQUENCE [LARGE SCALE GENOMIC DNA]</scope>
    <source>
        <strain evidence="3">CBS 284.82</strain>
    </source>
</reference>
<name>A0AAN6PBM0_9PEZI</name>
<comment type="caution">
    <text evidence="2">The sequence shown here is derived from an EMBL/GenBank/DDBJ whole genome shotgun (WGS) entry which is preliminary data.</text>
</comment>
<feature type="chain" id="PRO_5042911892" evidence="1">
    <location>
        <begin position="18"/>
        <end position="198"/>
    </location>
</feature>
<accession>A0AAN6PBM0</accession>
<dbReference type="EMBL" id="MU854455">
    <property type="protein sequence ID" value="KAK4035089.1"/>
    <property type="molecule type" value="Genomic_DNA"/>
</dbReference>
<dbReference type="Pfam" id="PF21087">
    <property type="entry name" value="Glyco_hydro_134"/>
    <property type="match status" value="1"/>
</dbReference>
<feature type="signal peptide" evidence="1">
    <location>
        <begin position="1"/>
        <end position="17"/>
    </location>
</feature>
<proteinExistence type="predicted"/>
<keyword evidence="3" id="KW-1185">Reference proteome</keyword>